<comment type="caution">
    <text evidence="2">The sequence shown here is derived from an EMBL/GenBank/DDBJ whole genome shotgun (WGS) entry which is preliminary data.</text>
</comment>
<feature type="region of interest" description="Disordered" evidence="1">
    <location>
        <begin position="284"/>
        <end position="404"/>
    </location>
</feature>
<reference evidence="2 3" key="1">
    <citation type="journal article" date="2024" name="J Genomics">
        <title>Draft genome sequencing and assembly of Favolaschia claudopus CIRM-BRFM 2984 isolated from oak limbs.</title>
        <authorList>
            <person name="Navarro D."/>
            <person name="Drula E."/>
            <person name="Chaduli D."/>
            <person name="Cazenave R."/>
            <person name="Ahrendt S."/>
            <person name="Wang J."/>
            <person name="Lipzen A."/>
            <person name="Daum C."/>
            <person name="Barry K."/>
            <person name="Grigoriev I.V."/>
            <person name="Favel A."/>
            <person name="Rosso M.N."/>
            <person name="Martin F."/>
        </authorList>
    </citation>
    <scope>NUCLEOTIDE SEQUENCE [LARGE SCALE GENOMIC DNA]</scope>
    <source>
        <strain evidence="2 3">CIRM-BRFM 2984</strain>
    </source>
</reference>
<evidence type="ECO:0000313" key="2">
    <source>
        <dbReference type="EMBL" id="KAK6992629.1"/>
    </source>
</evidence>
<name>A0AAV9ZUL6_9AGAR</name>
<protein>
    <submittedName>
        <fullName evidence="2">Uncharacterized protein</fullName>
    </submittedName>
</protein>
<sequence>MDPQYCSGVDAQGIQCRCRRFIEQPGSYQCTCIHLEGYHPAEPAPIAPITEPTAPVAPSSVSPSDILATYYNPSQILTQKAGTPASTIFTPIASSSKIPPGPSTSSAAMSIAVQETSKGLKRKQPDDSGISGPVRKRAKTGLKRTAGSLMKIAAIIFVVTQAGDKTRQVFFTPKPPDIAHLETRGLAVNSLKSQLAINTAFTPAQVDTFLRGLFVSLFQYLDKHCALKAGEFHWKFLIKNNATLSVSPHSPAEAAEITRYFGPTSRPQSRKIFFATNYAIPPEVWDHPNGQWNHEVPPEDDVEMDEVSEEEAEDILSVGDSEESWVNPDDSPPKKKSKKAQGKQRAVEPTSHSSASESPVISISDSKSEEGEFSPPFTQATTSALPALDARPARPIRTTRSISTLPRTAPYSAYAYCSAKNFVPWDEEDLPLDDQFWNASS</sequence>
<keyword evidence="3" id="KW-1185">Reference proteome</keyword>
<gene>
    <name evidence="2" type="ORF">R3P38DRAFT_3430311</name>
</gene>
<accession>A0AAV9ZUL6</accession>
<dbReference type="EMBL" id="JAWWNJ010000108">
    <property type="protein sequence ID" value="KAK6992629.1"/>
    <property type="molecule type" value="Genomic_DNA"/>
</dbReference>
<feature type="compositionally biased region" description="Low complexity" evidence="1">
    <location>
        <begin position="384"/>
        <end position="395"/>
    </location>
</feature>
<evidence type="ECO:0000256" key="1">
    <source>
        <dbReference type="SAM" id="MobiDB-lite"/>
    </source>
</evidence>
<evidence type="ECO:0000313" key="3">
    <source>
        <dbReference type="Proteomes" id="UP001362999"/>
    </source>
</evidence>
<proteinExistence type="predicted"/>
<feature type="compositionally biased region" description="Acidic residues" evidence="1">
    <location>
        <begin position="298"/>
        <end position="314"/>
    </location>
</feature>
<dbReference type="Proteomes" id="UP001362999">
    <property type="component" value="Unassembled WGS sequence"/>
</dbReference>
<dbReference type="AlphaFoldDB" id="A0AAV9ZUL6"/>
<feature type="region of interest" description="Disordered" evidence="1">
    <location>
        <begin position="115"/>
        <end position="137"/>
    </location>
</feature>
<organism evidence="2 3">
    <name type="scientific">Favolaschia claudopus</name>
    <dbReference type="NCBI Taxonomy" id="2862362"/>
    <lineage>
        <taxon>Eukaryota</taxon>
        <taxon>Fungi</taxon>
        <taxon>Dikarya</taxon>
        <taxon>Basidiomycota</taxon>
        <taxon>Agaricomycotina</taxon>
        <taxon>Agaricomycetes</taxon>
        <taxon>Agaricomycetidae</taxon>
        <taxon>Agaricales</taxon>
        <taxon>Marasmiineae</taxon>
        <taxon>Mycenaceae</taxon>
        <taxon>Favolaschia</taxon>
    </lineage>
</organism>
<feature type="compositionally biased region" description="Low complexity" evidence="1">
    <location>
        <begin position="351"/>
        <end position="365"/>
    </location>
</feature>